<evidence type="ECO:0000313" key="2">
    <source>
        <dbReference type="Proteomes" id="UP000762676"/>
    </source>
</evidence>
<dbReference type="AlphaFoldDB" id="A0AAV4ET24"/>
<proteinExistence type="predicted"/>
<sequence>MATTGRQTYRGKIRGVTQAWPMAVVLSDPSDELLANTCPVLAPNQAPHTGGGVVGDTGSKTCDAGVGGVVNFIFEGRRVRKKET</sequence>
<dbReference type="Proteomes" id="UP000762676">
    <property type="component" value="Unassembled WGS sequence"/>
</dbReference>
<accession>A0AAV4ET24</accession>
<organism evidence="1 2">
    <name type="scientific">Elysia marginata</name>
    <dbReference type="NCBI Taxonomy" id="1093978"/>
    <lineage>
        <taxon>Eukaryota</taxon>
        <taxon>Metazoa</taxon>
        <taxon>Spiralia</taxon>
        <taxon>Lophotrochozoa</taxon>
        <taxon>Mollusca</taxon>
        <taxon>Gastropoda</taxon>
        <taxon>Heterobranchia</taxon>
        <taxon>Euthyneura</taxon>
        <taxon>Panpulmonata</taxon>
        <taxon>Sacoglossa</taxon>
        <taxon>Placobranchoidea</taxon>
        <taxon>Plakobranchidae</taxon>
        <taxon>Elysia</taxon>
    </lineage>
</organism>
<protein>
    <submittedName>
        <fullName evidence="1">Uncharacterized protein</fullName>
    </submittedName>
</protein>
<evidence type="ECO:0000313" key="1">
    <source>
        <dbReference type="EMBL" id="GFR63834.1"/>
    </source>
</evidence>
<keyword evidence="2" id="KW-1185">Reference proteome</keyword>
<name>A0AAV4ET24_9GAST</name>
<dbReference type="EMBL" id="BMAT01003865">
    <property type="protein sequence ID" value="GFR63834.1"/>
    <property type="molecule type" value="Genomic_DNA"/>
</dbReference>
<reference evidence="1 2" key="1">
    <citation type="journal article" date="2021" name="Elife">
        <title>Chloroplast acquisition without the gene transfer in kleptoplastic sea slugs, Plakobranchus ocellatus.</title>
        <authorList>
            <person name="Maeda T."/>
            <person name="Takahashi S."/>
            <person name="Yoshida T."/>
            <person name="Shimamura S."/>
            <person name="Takaki Y."/>
            <person name="Nagai Y."/>
            <person name="Toyoda A."/>
            <person name="Suzuki Y."/>
            <person name="Arimoto A."/>
            <person name="Ishii H."/>
            <person name="Satoh N."/>
            <person name="Nishiyama T."/>
            <person name="Hasebe M."/>
            <person name="Maruyama T."/>
            <person name="Minagawa J."/>
            <person name="Obokata J."/>
            <person name="Shigenobu S."/>
        </authorList>
    </citation>
    <scope>NUCLEOTIDE SEQUENCE [LARGE SCALE GENOMIC DNA]</scope>
</reference>
<gene>
    <name evidence="1" type="ORF">ElyMa_001905700</name>
</gene>
<comment type="caution">
    <text evidence="1">The sequence shown here is derived from an EMBL/GenBank/DDBJ whole genome shotgun (WGS) entry which is preliminary data.</text>
</comment>